<keyword evidence="1" id="KW-0732">Signal</keyword>
<dbReference type="EMBL" id="CP086715">
    <property type="protein sequence ID" value="WOO78762.1"/>
    <property type="molecule type" value="Genomic_DNA"/>
</dbReference>
<accession>A0AAF1BGH0</accession>
<name>A0AAF1BGH0_9TREE</name>
<sequence>MLLHTILAALVASLAAAAPVADAADAVDAAEAISPRNASAPWGDDSVGQLGERDNRPGLSLWCFEQLGCQGNPIQFFPSEFYDIPFDTPYAITGYSYPYNRDFSCRFDTWNGWMGQFYILGLYDGVWSVISSSNYSGGSGQACVDKWTFSKAAPGYHSLKLMTKRWRPQ</sequence>
<dbReference type="AlphaFoldDB" id="A0AAF1BGH0"/>
<gene>
    <name evidence="2" type="ORF">LOC62_02G002301</name>
</gene>
<dbReference type="GeneID" id="87805549"/>
<protein>
    <submittedName>
        <fullName evidence="2">Uncharacterized protein</fullName>
    </submittedName>
</protein>
<reference evidence="2" key="1">
    <citation type="submission" date="2023-10" db="EMBL/GenBank/DDBJ databases">
        <authorList>
            <person name="Noh H."/>
        </authorList>
    </citation>
    <scope>NUCLEOTIDE SEQUENCE</scope>
    <source>
        <strain evidence="2">DUCC4014</strain>
    </source>
</reference>
<organism evidence="2 3">
    <name type="scientific">Vanrija pseudolonga</name>
    <dbReference type="NCBI Taxonomy" id="143232"/>
    <lineage>
        <taxon>Eukaryota</taxon>
        <taxon>Fungi</taxon>
        <taxon>Dikarya</taxon>
        <taxon>Basidiomycota</taxon>
        <taxon>Agaricomycotina</taxon>
        <taxon>Tremellomycetes</taxon>
        <taxon>Trichosporonales</taxon>
        <taxon>Trichosporonaceae</taxon>
        <taxon>Vanrija</taxon>
    </lineage>
</organism>
<keyword evidence="3" id="KW-1185">Reference proteome</keyword>
<feature type="signal peptide" evidence="1">
    <location>
        <begin position="1"/>
        <end position="17"/>
    </location>
</feature>
<feature type="chain" id="PRO_5042125658" evidence="1">
    <location>
        <begin position="18"/>
        <end position="169"/>
    </location>
</feature>
<proteinExistence type="predicted"/>
<evidence type="ECO:0000256" key="1">
    <source>
        <dbReference type="SAM" id="SignalP"/>
    </source>
</evidence>
<dbReference type="Proteomes" id="UP000827549">
    <property type="component" value="Chromosome 2"/>
</dbReference>
<evidence type="ECO:0000313" key="3">
    <source>
        <dbReference type="Proteomes" id="UP000827549"/>
    </source>
</evidence>
<evidence type="ECO:0000313" key="2">
    <source>
        <dbReference type="EMBL" id="WOO78762.1"/>
    </source>
</evidence>
<dbReference type="RefSeq" id="XP_062624794.1">
    <property type="nucleotide sequence ID" value="XM_062768810.1"/>
</dbReference>